<accession>A0A847D6W7</accession>
<organism evidence="1 2">
    <name type="scientific">Trichococcus flocculiformis</name>
    <dbReference type="NCBI Taxonomy" id="82803"/>
    <lineage>
        <taxon>Bacteria</taxon>
        <taxon>Bacillati</taxon>
        <taxon>Bacillota</taxon>
        <taxon>Bacilli</taxon>
        <taxon>Lactobacillales</taxon>
        <taxon>Carnobacteriaceae</taxon>
        <taxon>Trichococcus</taxon>
    </lineage>
</organism>
<dbReference type="EMBL" id="JAAZCD010000187">
    <property type="protein sequence ID" value="NLD32227.1"/>
    <property type="molecule type" value="Genomic_DNA"/>
</dbReference>
<evidence type="ECO:0000313" key="2">
    <source>
        <dbReference type="Proteomes" id="UP000589373"/>
    </source>
</evidence>
<sequence>MKISYPATSEKDGGYILVQFPDIPEAMTQGATAQEAHAKAKEVLGLALDGKQDFPEATAVDVLERKYPDKTVTLIEIDF</sequence>
<evidence type="ECO:0000313" key="1">
    <source>
        <dbReference type="EMBL" id="NLD32227.1"/>
    </source>
</evidence>
<dbReference type="SUPFAM" id="SSF143100">
    <property type="entry name" value="TTHA1013/TTHA0281-like"/>
    <property type="match status" value="1"/>
</dbReference>
<reference evidence="1 2" key="1">
    <citation type="journal article" date="2020" name="Biotechnol. Biofuels">
        <title>New insights from the biogas microbiome by comprehensive genome-resolved metagenomics of nearly 1600 species originating from multiple anaerobic digesters.</title>
        <authorList>
            <person name="Campanaro S."/>
            <person name="Treu L."/>
            <person name="Rodriguez-R L.M."/>
            <person name="Kovalovszki A."/>
            <person name="Ziels R.M."/>
            <person name="Maus I."/>
            <person name="Zhu X."/>
            <person name="Kougias P.G."/>
            <person name="Basile A."/>
            <person name="Luo G."/>
            <person name="Schluter A."/>
            <person name="Konstantinidis K.T."/>
            <person name="Angelidaki I."/>
        </authorList>
    </citation>
    <scope>NUCLEOTIDE SEQUENCE [LARGE SCALE GENOMIC DNA]</scope>
    <source>
        <strain evidence="1">AS07pgkLD_105</strain>
    </source>
</reference>
<proteinExistence type="predicted"/>
<dbReference type="InterPro" id="IPR035069">
    <property type="entry name" value="TTHA1013/TTHA0281-like"/>
</dbReference>
<protein>
    <submittedName>
        <fullName evidence="1">HicB family protein</fullName>
    </submittedName>
</protein>
<dbReference type="Gene3D" id="3.30.160.250">
    <property type="match status" value="1"/>
</dbReference>
<comment type="caution">
    <text evidence="1">The sequence shown here is derived from an EMBL/GenBank/DDBJ whole genome shotgun (WGS) entry which is preliminary data.</text>
</comment>
<dbReference type="RefSeq" id="WP_276646594.1">
    <property type="nucleotide sequence ID" value="NZ_JAAZCD010000187.1"/>
</dbReference>
<dbReference type="Proteomes" id="UP000589373">
    <property type="component" value="Unassembled WGS sequence"/>
</dbReference>
<gene>
    <name evidence="1" type="ORF">GX662_08220</name>
</gene>
<dbReference type="AlphaFoldDB" id="A0A847D6W7"/>
<name>A0A847D6W7_9LACT</name>